<evidence type="ECO:0000256" key="1">
    <source>
        <dbReference type="SAM" id="MobiDB-lite"/>
    </source>
</evidence>
<gene>
    <name evidence="2" type="ORF">ANANG_G00084390</name>
</gene>
<sequence>KKQVLGFREHTQETAPTNSRGKKTTYGVVEDFNMLLDMAGRRPILMLCTILLVLIKC</sequence>
<evidence type="ECO:0000313" key="2">
    <source>
        <dbReference type="EMBL" id="KAG5850621.1"/>
    </source>
</evidence>
<evidence type="ECO:0000313" key="3">
    <source>
        <dbReference type="Proteomes" id="UP001044222"/>
    </source>
</evidence>
<name>A0A9D3MKK9_ANGAN</name>
<dbReference type="AlphaFoldDB" id="A0A9D3MKK9"/>
<dbReference type="EMBL" id="JAFIRN010000004">
    <property type="protein sequence ID" value="KAG5850621.1"/>
    <property type="molecule type" value="Genomic_DNA"/>
</dbReference>
<proteinExistence type="predicted"/>
<reference evidence="2" key="1">
    <citation type="submission" date="2021-01" db="EMBL/GenBank/DDBJ databases">
        <title>A chromosome-scale assembly of European eel, Anguilla anguilla.</title>
        <authorList>
            <person name="Henkel C."/>
            <person name="Jong-Raadsen S.A."/>
            <person name="Dufour S."/>
            <person name="Weltzien F.-A."/>
            <person name="Palstra A.P."/>
            <person name="Pelster B."/>
            <person name="Spaink H.P."/>
            <person name="Van Den Thillart G.E."/>
            <person name="Jansen H."/>
            <person name="Zahm M."/>
            <person name="Klopp C."/>
            <person name="Cedric C."/>
            <person name="Louis A."/>
            <person name="Berthelot C."/>
            <person name="Parey E."/>
            <person name="Roest Crollius H."/>
            <person name="Montfort J."/>
            <person name="Robinson-Rechavi M."/>
            <person name="Bucao C."/>
            <person name="Bouchez O."/>
            <person name="Gislard M."/>
            <person name="Lluch J."/>
            <person name="Milhes M."/>
            <person name="Lampietro C."/>
            <person name="Lopez Roques C."/>
            <person name="Donnadieu C."/>
            <person name="Braasch I."/>
            <person name="Desvignes T."/>
            <person name="Postlethwait J."/>
            <person name="Bobe J."/>
            <person name="Guiguen Y."/>
            <person name="Dirks R."/>
        </authorList>
    </citation>
    <scope>NUCLEOTIDE SEQUENCE</scope>
    <source>
        <strain evidence="2">Tag_6206</strain>
        <tissue evidence="2">Liver</tissue>
    </source>
</reference>
<organism evidence="2 3">
    <name type="scientific">Anguilla anguilla</name>
    <name type="common">European freshwater eel</name>
    <name type="synonym">Muraena anguilla</name>
    <dbReference type="NCBI Taxonomy" id="7936"/>
    <lineage>
        <taxon>Eukaryota</taxon>
        <taxon>Metazoa</taxon>
        <taxon>Chordata</taxon>
        <taxon>Craniata</taxon>
        <taxon>Vertebrata</taxon>
        <taxon>Euteleostomi</taxon>
        <taxon>Actinopterygii</taxon>
        <taxon>Neopterygii</taxon>
        <taxon>Teleostei</taxon>
        <taxon>Anguilliformes</taxon>
        <taxon>Anguillidae</taxon>
        <taxon>Anguilla</taxon>
    </lineage>
</organism>
<accession>A0A9D3MKK9</accession>
<protein>
    <submittedName>
        <fullName evidence="2">Uncharacterized protein</fullName>
    </submittedName>
</protein>
<dbReference type="Proteomes" id="UP001044222">
    <property type="component" value="Unassembled WGS sequence"/>
</dbReference>
<feature type="non-terminal residue" evidence="2">
    <location>
        <position position="57"/>
    </location>
</feature>
<feature type="non-terminal residue" evidence="2">
    <location>
        <position position="1"/>
    </location>
</feature>
<feature type="region of interest" description="Disordered" evidence="1">
    <location>
        <begin position="1"/>
        <end position="22"/>
    </location>
</feature>
<comment type="caution">
    <text evidence="2">The sequence shown here is derived from an EMBL/GenBank/DDBJ whole genome shotgun (WGS) entry which is preliminary data.</text>
</comment>
<keyword evidence="3" id="KW-1185">Reference proteome</keyword>